<sequence>MGAGHEESLAVGAEVILEVAAWRFWKDELMPEQPDRRNLVRLPAPGARVVVRYLIPSGEATDALGELLSVDDQAVVVDGVRGVERILVTTIVAAKEVPPRPQRRPRGPE</sequence>
<gene>
    <name evidence="2" type="ORF">RN606_07000</name>
</gene>
<dbReference type="EMBL" id="CP134879">
    <property type="protein sequence ID" value="WNM25893.1"/>
    <property type="molecule type" value="Genomic_DNA"/>
</dbReference>
<proteinExistence type="predicted"/>
<accession>A0AA96F8V1</accession>
<protein>
    <recommendedName>
        <fullName evidence="1">Histone acetyltransferase Rv0428c-like SH3 domain-containing protein</fullName>
    </recommendedName>
</protein>
<evidence type="ECO:0000313" key="2">
    <source>
        <dbReference type="EMBL" id="WNM25893.1"/>
    </source>
</evidence>
<feature type="domain" description="Histone acetyltransferase Rv0428c-like SH3" evidence="1">
    <location>
        <begin position="43"/>
        <end position="93"/>
    </location>
</feature>
<dbReference type="Pfam" id="PF24551">
    <property type="entry name" value="SH3_Rv0428c"/>
    <property type="match status" value="1"/>
</dbReference>
<dbReference type="AlphaFoldDB" id="A0AA96F8V1"/>
<organism evidence="2 3">
    <name type="scientific">Demequina capsici</name>
    <dbReference type="NCBI Taxonomy" id="3075620"/>
    <lineage>
        <taxon>Bacteria</taxon>
        <taxon>Bacillati</taxon>
        <taxon>Actinomycetota</taxon>
        <taxon>Actinomycetes</taxon>
        <taxon>Micrococcales</taxon>
        <taxon>Demequinaceae</taxon>
        <taxon>Demequina</taxon>
    </lineage>
</organism>
<dbReference type="Proteomes" id="UP001304125">
    <property type="component" value="Chromosome"/>
</dbReference>
<evidence type="ECO:0000259" key="1">
    <source>
        <dbReference type="Pfam" id="PF24551"/>
    </source>
</evidence>
<dbReference type="RefSeq" id="WP_313501539.1">
    <property type="nucleotide sequence ID" value="NZ_CP134879.1"/>
</dbReference>
<dbReference type="InterPro" id="IPR056934">
    <property type="entry name" value="SH3_Rv0428c"/>
</dbReference>
<reference evidence="2 3" key="1">
    <citation type="submission" date="2023-09" db="EMBL/GenBank/DDBJ databases">
        <title>Demequina sp. a novel bacteria isolated from Capsicum annuum.</title>
        <authorList>
            <person name="Humaira Z."/>
            <person name="Lee J."/>
            <person name="Cho D."/>
        </authorList>
    </citation>
    <scope>NUCLEOTIDE SEQUENCE [LARGE SCALE GENOMIC DNA]</scope>
    <source>
        <strain evidence="2 3">OYTSA14</strain>
    </source>
</reference>
<name>A0AA96F8V1_9MICO</name>
<keyword evidence="3" id="KW-1185">Reference proteome</keyword>
<evidence type="ECO:0000313" key="3">
    <source>
        <dbReference type="Proteomes" id="UP001304125"/>
    </source>
</evidence>